<evidence type="ECO:0000256" key="8">
    <source>
        <dbReference type="PIRSR" id="PIRSR001589-1"/>
    </source>
</evidence>
<evidence type="ECO:0000256" key="2">
    <source>
        <dbReference type="ARBA" id="ARBA00005752"/>
    </source>
</evidence>
<dbReference type="CDD" id="cd01991">
    <property type="entry name" value="Asn_synthase_B_C"/>
    <property type="match status" value="1"/>
</dbReference>
<gene>
    <name evidence="12" type="ORF">MAGMO_3926</name>
</gene>
<evidence type="ECO:0000256" key="5">
    <source>
        <dbReference type="ARBA" id="ARBA00022840"/>
    </source>
</evidence>
<dbReference type="CDD" id="cd00712">
    <property type="entry name" value="AsnB"/>
    <property type="match status" value="1"/>
</dbReference>
<evidence type="ECO:0000256" key="6">
    <source>
        <dbReference type="ARBA" id="ARBA00022962"/>
    </source>
</evidence>
<evidence type="ECO:0000256" key="1">
    <source>
        <dbReference type="ARBA" id="ARBA00005187"/>
    </source>
</evidence>
<feature type="active site" description="For GATase activity" evidence="8">
    <location>
        <position position="2"/>
    </location>
</feature>
<dbReference type="GO" id="GO:0004066">
    <property type="term" value="F:asparagine synthase (glutamine-hydrolyzing) activity"/>
    <property type="evidence" value="ECO:0007669"/>
    <property type="project" value="UniProtKB-EC"/>
</dbReference>
<dbReference type="InterPro" id="IPR014729">
    <property type="entry name" value="Rossmann-like_a/b/a_fold"/>
</dbReference>
<keyword evidence="8" id="KW-0028">Amino-acid biosynthesis</keyword>
<dbReference type="GO" id="GO:0005524">
    <property type="term" value="F:ATP binding"/>
    <property type="evidence" value="ECO:0007669"/>
    <property type="project" value="UniProtKB-KW"/>
</dbReference>
<comment type="similarity">
    <text evidence="2">Belongs to the asparagine synthetase family.</text>
</comment>
<dbReference type="GO" id="GO:0006529">
    <property type="term" value="P:asparagine biosynthetic process"/>
    <property type="evidence" value="ECO:0007669"/>
    <property type="project" value="UniProtKB-KW"/>
</dbReference>
<comment type="pathway">
    <text evidence="1">Amino-acid biosynthesis; L-asparagine biosynthesis; L-asparagine from L-aspartate (L-Gln route): step 1/1.</text>
</comment>
<keyword evidence="4 9" id="KW-0547">Nucleotide-binding</keyword>
<dbReference type="InterPro" id="IPR006426">
    <property type="entry name" value="Asn_synth_AEB"/>
</dbReference>
<dbReference type="GO" id="GO:0005829">
    <property type="term" value="C:cytosol"/>
    <property type="evidence" value="ECO:0007669"/>
    <property type="project" value="TreeGrafter"/>
</dbReference>
<evidence type="ECO:0000256" key="7">
    <source>
        <dbReference type="ARBA" id="ARBA00048741"/>
    </source>
</evidence>
<reference evidence="12" key="1">
    <citation type="submission" date="2015-04" db="EMBL/GenBank/DDBJ databases">
        <authorList>
            <person name="Syromyatnikov M.Y."/>
            <person name="Popov V.N."/>
        </authorList>
    </citation>
    <scope>NUCLEOTIDE SEQUENCE</scope>
    <source>
        <strain evidence="12">MO-1</strain>
    </source>
</reference>
<dbReference type="PIRSF" id="PIRSF001589">
    <property type="entry name" value="Asn_synthetase_glu-h"/>
    <property type="match status" value="1"/>
</dbReference>
<dbReference type="SUPFAM" id="SSF52402">
    <property type="entry name" value="Adenine nucleotide alpha hydrolases-like"/>
    <property type="match status" value="1"/>
</dbReference>
<feature type="binding site" evidence="9">
    <location>
        <begin position="360"/>
        <end position="361"/>
    </location>
    <ligand>
        <name>ATP</name>
        <dbReference type="ChEBI" id="CHEBI:30616"/>
    </ligand>
</feature>
<dbReference type="SUPFAM" id="SSF56235">
    <property type="entry name" value="N-terminal nucleophile aminohydrolases (Ntn hydrolases)"/>
    <property type="match status" value="1"/>
</dbReference>
<dbReference type="Pfam" id="PF00733">
    <property type="entry name" value="Asn_synthase"/>
    <property type="match status" value="1"/>
</dbReference>
<keyword evidence="12" id="KW-0436">Ligase</keyword>
<accession>A0A1S7LPG3</accession>
<dbReference type="PANTHER" id="PTHR43284:SF1">
    <property type="entry name" value="ASPARAGINE SYNTHETASE"/>
    <property type="match status" value="1"/>
</dbReference>
<dbReference type="PANTHER" id="PTHR43284">
    <property type="entry name" value="ASPARAGINE SYNTHETASE (GLUTAMINE-HYDROLYZING)"/>
    <property type="match status" value="1"/>
</dbReference>
<dbReference type="InterPro" id="IPR017932">
    <property type="entry name" value="GATase_2_dom"/>
</dbReference>
<feature type="binding site" evidence="9">
    <location>
        <position position="101"/>
    </location>
    <ligand>
        <name>L-glutamine</name>
        <dbReference type="ChEBI" id="CHEBI:58359"/>
    </ligand>
</feature>
<organism evidence="12">
    <name type="scientific">Magnetococcus massalia (strain MO-1)</name>
    <dbReference type="NCBI Taxonomy" id="451514"/>
    <lineage>
        <taxon>Bacteria</taxon>
        <taxon>Pseudomonadati</taxon>
        <taxon>Pseudomonadota</taxon>
        <taxon>Magnetococcia</taxon>
        <taxon>Magnetococcales</taxon>
        <taxon>Magnetococcaceae</taxon>
        <taxon>Magnetococcus</taxon>
    </lineage>
</organism>
<evidence type="ECO:0000256" key="3">
    <source>
        <dbReference type="ARBA" id="ARBA00012737"/>
    </source>
</evidence>
<feature type="domain" description="Glutamine amidotransferase type-2" evidence="11">
    <location>
        <begin position="2"/>
        <end position="216"/>
    </location>
</feature>
<comment type="catalytic activity">
    <reaction evidence="7">
        <text>L-aspartate + L-glutamine + ATP + H2O = L-asparagine + L-glutamate + AMP + diphosphate + H(+)</text>
        <dbReference type="Rhea" id="RHEA:12228"/>
        <dbReference type="ChEBI" id="CHEBI:15377"/>
        <dbReference type="ChEBI" id="CHEBI:15378"/>
        <dbReference type="ChEBI" id="CHEBI:29985"/>
        <dbReference type="ChEBI" id="CHEBI:29991"/>
        <dbReference type="ChEBI" id="CHEBI:30616"/>
        <dbReference type="ChEBI" id="CHEBI:33019"/>
        <dbReference type="ChEBI" id="CHEBI:58048"/>
        <dbReference type="ChEBI" id="CHEBI:58359"/>
        <dbReference type="ChEBI" id="CHEBI:456215"/>
        <dbReference type="EC" id="6.3.5.4"/>
    </reaction>
</comment>
<dbReference type="NCBIfam" id="TIGR01536">
    <property type="entry name" value="asn_synth_AEB"/>
    <property type="match status" value="1"/>
</dbReference>
<dbReference type="AlphaFoldDB" id="A0A1S7LPG3"/>
<proteinExistence type="inferred from homology"/>
<dbReference type="EMBL" id="LO017727">
    <property type="protein sequence ID" value="CRH08054.1"/>
    <property type="molecule type" value="Genomic_DNA"/>
</dbReference>
<evidence type="ECO:0000313" key="12">
    <source>
        <dbReference type="EMBL" id="CRH08054.1"/>
    </source>
</evidence>
<keyword evidence="8" id="KW-0061">Asparagine biosynthesis</keyword>
<dbReference type="InterPro" id="IPR051786">
    <property type="entry name" value="ASN_synthetase/amidase"/>
</dbReference>
<evidence type="ECO:0000256" key="4">
    <source>
        <dbReference type="ARBA" id="ARBA00022741"/>
    </source>
</evidence>
<sequence length="622" mass="70235">MCGLVAEAGRLSRPKRRAAAHSALTHRGPDHAGEWGAVEDETEVWLAHRRLSIVDTSEAGHQPLHNRQQTLHLVANGEIYNAPTLRTRLQGLGHHFSSHSDSEVILHAYAQWGVACLEQLTGMFAFVLWDSKNQKLFAARDRLGIKPLFYAPRGDGSIALASEASALKFLKGSRKKGYDPAAISHVLAFGYVPDPLSIWNGMRKLGPGQLLTWQPDQPLTIRTWWSPPDATDDRGDDHTWRQRFLDVLDEHLLADVPLSLLLSGGLDSHAVAVGMQRLGQSVEAFSMGFADPAQDESAMAAQSAERLGLPFTRCTLDEENLPTLLDEVTRRMDEPQLYGSFLTMAEISRQVAKRYKVVLSGDGGDELFAGYNWYRNLHEPLNRHAPLKRALARPFAQRLSLPHAMGQKMRTAFNCSSALHRHAWRTTRCFMPEEITALLTPRGIHLSEAQFLAPLQRYHAPNLPLVRNLQRIDLMTFCSNHICAKVDRASMAHALEVRVPFLDHRLVEWAISRPEDPNEQQHAKPLLRADLQGAVPDSLFERRKQGFSLRSAKLHGDDSLFTLEINGGPLIEQGWLRRDWQRFIHGDDPQRHSKLWRLSQLSRWMRHHPEGVAEDERSGEDR</sequence>
<evidence type="ECO:0000256" key="10">
    <source>
        <dbReference type="PIRSR" id="PIRSR001589-3"/>
    </source>
</evidence>
<protein>
    <recommendedName>
        <fullName evidence="3">asparagine synthase (glutamine-hydrolyzing)</fullName>
        <ecNumber evidence="3">6.3.5.4</ecNumber>
    </recommendedName>
</protein>
<dbReference type="InterPro" id="IPR001962">
    <property type="entry name" value="Asn_synthase"/>
</dbReference>
<dbReference type="Gene3D" id="3.60.20.10">
    <property type="entry name" value="Glutamine Phosphoribosylpyrophosphate, subunit 1, domain 1"/>
    <property type="match status" value="1"/>
</dbReference>
<evidence type="ECO:0000259" key="11">
    <source>
        <dbReference type="PROSITE" id="PS51278"/>
    </source>
</evidence>
<feature type="binding site" evidence="9">
    <location>
        <position position="261"/>
    </location>
    <ligand>
        <name>ATP</name>
        <dbReference type="ChEBI" id="CHEBI:30616"/>
    </ligand>
</feature>
<dbReference type="InterPro" id="IPR029055">
    <property type="entry name" value="Ntn_hydrolases_N"/>
</dbReference>
<keyword evidence="5 9" id="KW-0067">ATP-binding</keyword>
<name>A0A1S7LPG3_MAGMO</name>
<dbReference type="InterPro" id="IPR033738">
    <property type="entry name" value="AsnB_N"/>
</dbReference>
<dbReference type="EC" id="6.3.5.4" evidence="3"/>
<evidence type="ECO:0000256" key="9">
    <source>
        <dbReference type="PIRSR" id="PIRSR001589-2"/>
    </source>
</evidence>
<dbReference type="Pfam" id="PF13537">
    <property type="entry name" value="GATase_7"/>
    <property type="match status" value="1"/>
</dbReference>
<feature type="site" description="Important for beta-aspartyl-AMP intermediate formation" evidence="10">
    <location>
        <position position="362"/>
    </location>
</feature>
<dbReference type="PROSITE" id="PS51278">
    <property type="entry name" value="GATASE_TYPE_2"/>
    <property type="match status" value="1"/>
</dbReference>
<keyword evidence="6 8" id="KW-0315">Glutamine amidotransferase</keyword>
<dbReference type="Gene3D" id="3.40.50.620">
    <property type="entry name" value="HUPs"/>
    <property type="match status" value="1"/>
</dbReference>